<name>A0A246RXQ7_9GAMM</name>
<accession>A0A246RXQ7</accession>
<dbReference type="AlphaFoldDB" id="A0A246RXQ7"/>
<organism evidence="1 2">
    <name type="scientific">Halomonas campaniensis</name>
    <dbReference type="NCBI Taxonomy" id="213554"/>
    <lineage>
        <taxon>Bacteria</taxon>
        <taxon>Pseudomonadati</taxon>
        <taxon>Pseudomonadota</taxon>
        <taxon>Gammaproteobacteria</taxon>
        <taxon>Oceanospirillales</taxon>
        <taxon>Halomonadaceae</taxon>
        <taxon>Halomonas</taxon>
    </lineage>
</organism>
<evidence type="ECO:0000313" key="1">
    <source>
        <dbReference type="EMBL" id="OWV28365.1"/>
    </source>
</evidence>
<protein>
    <recommendedName>
        <fullName evidence="3">Ketohydroxyglutarate aldolase</fullName>
    </recommendedName>
</protein>
<dbReference type="OrthoDB" id="6168543at2"/>
<proteinExistence type="predicted"/>
<comment type="caution">
    <text evidence="1">The sequence shown here is derived from an EMBL/GenBank/DDBJ whole genome shotgun (WGS) entry which is preliminary data.</text>
</comment>
<gene>
    <name evidence="1" type="ORF">JI62_18835</name>
</gene>
<evidence type="ECO:0008006" key="3">
    <source>
        <dbReference type="Google" id="ProtNLM"/>
    </source>
</evidence>
<reference evidence="1 2" key="1">
    <citation type="submission" date="2014-08" db="EMBL/GenBank/DDBJ databases">
        <title>Draft genome sequence of a novel L-asparaginase producing marine bacterium, Halomonas campaniensis.</title>
        <authorList>
            <person name="Sundarakrishnan B."/>
            <person name="Moushumi Priya A."/>
            <person name="Raman G."/>
            <person name="Sakthivel N."/>
            <person name="Park S."/>
            <person name="Jayachandran S."/>
        </authorList>
    </citation>
    <scope>NUCLEOTIDE SEQUENCE [LARGE SCALE GENOMIC DNA]</scope>
    <source>
        <strain evidence="1 2">SK03</strain>
    </source>
</reference>
<keyword evidence="2" id="KW-1185">Reference proteome</keyword>
<dbReference type="EMBL" id="JPUA01000037">
    <property type="protein sequence ID" value="OWV28365.1"/>
    <property type="molecule type" value="Genomic_DNA"/>
</dbReference>
<evidence type="ECO:0000313" key="2">
    <source>
        <dbReference type="Proteomes" id="UP000197334"/>
    </source>
</evidence>
<dbReference type="RefSeq" id="WP_035578737.1">
    <property type="nucleotide sequence ID" value="NZ_JPUA01000037.1"/>
</dbReference>
<dbReference type="Proteomes" id="UP000197334">
    <property type="component" value="Unassembled WGS sequence"/>
</dbReference>
<sequence length="79" mass="8500">MPTVALWLITISSDQPINEMATRLSAEGLTIQEVLEEIGCITGSADDATAERLKKIKGVVDIAPDMQIDMGPPGSEETW</sequence>